<evidence type="ECO:0000313" key="1">
    <source>
        <dbReference type="EMBL" id="KAJ9087219.1"/>
    </source>
</evidence>
<reference evidence="1" key="1">
    <citation type="submission" date="2022-04" db="EMBL/GenBank/DDBJ databases">
        <title>Genome of the entomopathogenic fungus Entomophthora muscae.</title>
        <authorList>
            <person name="Elya C."/>
            <person name="Lovett B.R."/>
            <person name="Lee E."/>
            <person name="Macias A.M."/>
            <person name="Hajek A.E."/>
            <person name="De Bivort B.L."/>
            <person name="Kasson M.T."/>
            <person name="De Fine Licht H.H."/>
            <person name="Stajich J.E."/>
        </authorList>
    </citation>
    <scope>NUCLEOTIDE SEQUENCE</scope>
    <source>
        <strain evidence="1">Berkeley</strain>
    </source>
</reference>
<sequence>MEVVTKNKTVQDLKAQREEARKAASKACFAASKTSNNIPASPSQKAAPVATSPHNSLSFFKPANLPRFNRKIKVAMFL</sequence>
<gene>
    <name evidence="1" type="ORF">DSO57_1035306</name>
</gene>
<evidence type="ECO:0000313" key="2">
    <source>
        <dbReference type="Proteomes" id="UP001165960"/>
    </source>
</evidence>
<dbReference type="EMBL" id="QTSX02000309">
    <property type="protein sequence ID" value="KAJ9087219.1"/>
    <property type="molecule type" value="Genomic_DNA"/>
</dbReference>
<organism evidence="1 2">
    <name type="scientific">Entomophthora muscae</name>
    <dbReference type="NCBI Taxonomy" id="34485"/>
    <lineage>
        <taxon>Eukaryota</taxon>
        <taxon>Fungi</taxon>
        <taxon>Fungi incertae sedis</taxon>
        <taxon>Zoopagomycota</taxon>
        <taxon>Entomophthoromycotina</taxon>
        <taxon>Entomophthoromycetes</taxon>
        <taxon>Entomophthorales</taxon>
        <taxon>Entomophthoraceae</taxon>
        <taxon>Entomophthora</taxon>
    </lineage>
</organism>
<keyword evidence="2" id="KW-1185">Reference proteome</keyword>
<protein>
    <submittedName>
        <fullName evidence="1">Uncharacterized protein</fullName>
    </submittedName>
</protein>
<comment type="caution">
    <text evidence="1">The sequence shown here is derived from an EMBL/GenBank/DDBJ whole genome shotgun (WGS) entry which is preliminary data.</text>
</comment>
<dbReference type="Proteomes" id="UP001165960">
    <property type="component" value="Unassembled WGS sequence"/>
</dbReference>
<accession>A0ACC2UJG0</accession>
<proteinExistence type="predicted"/>
<name>A0ACC2UJG0_9FUNG</name>